<dbReference type="InterPro" id="IPR001492">
    <property type="entry name" value="Flagellin"/>
</dbReference>
<keyword evidence="6" id="KW-0966">Cell projection</keyword>
<dbReference type="InterPro" id="IPR046358">
    <property type="entry name" value="Flagellin_C"/>
</dbReference>
<evidence type="ECO:0000313" key="6">
    <source>
        <dbReference type="EMBL" id="MCQ8897388.1"/>
    </source>
</evidence>
<dbReference type="PANTHER" id="PTHR42792:SF2">
    <property type="entry name" value="FLAGELLIN"/>
    <property type="match status" value="1"/>
</dbReference>
<evidence type="ECO:0000256" key="2">
    <source>
        <dbReference type="ARBA" id="ARBA00023143"/>
    </source>
</evidence>
<keyword evidence="3" id="KW-0964">Secreted</keyword>
<comment type="subcellular location">
    <subcellularLocation>
        <location evidence="3">Secreted</location>
    </subcellularLocation>
    <subcellularLocation>
        <location evidence="3">Bacterial flagellum</location>
    </subcellularLocation>
</comment>
<keyword evidence="6" id="KW-0282">Flagellum</keyword>
<dbReference type="InterPro" id="IPR001029">
    <property type="entry name" value="Flagellin_N"/>
</dbReference>
<protein>
    <recommendedName>
        <fullName evidence="3">Flagellin</fullName>
    </recommendedName>
</protein>
<dbReference type="EMBL" id="JANIGO010000004">
    <property type="protein sequence ID" value="MCQ8897388.1"/>
    <property type="molecule type" value="Genomic_DNA"/>
</dbReference>
<organism evidence="6 7">
    <name type="scientific">Limnobacter humi</name>
    <dbReference type="NCBI Taxonomy" id="1778671"/>
    <lineage>
        <taxon>Bacteria</taxon>
        <taxon>Pseudomonadati</taxon>
        <taxon>Pseudomonadota</taxon>
        <taxon>Betaproteobacteria</taxon>
        <taxon>Burkholderiales</taxon>
        <taxon>Burkholderiaceae</taxon>
        <taxon>Limnobacter</taxon>
    </lineage>
</organism>
<dbReference type="Gene3D" id="3.30.70.2120">
    <property type="match status" value="1"/>
</dbReference>
<comment type="function">
    <text evidence="3">Flagellin is the subunit protein which polymerizes to form the filaments of bacterial flagella.</text>
</comment>
<dbReference type="Pfam" id="PF00700">
    <property type="entry name" value="Flagellin_C"/>
    <property type="match status" value="1"/>
</dbReference>
<evidence type="ECO:0000259" key="5">
    <source>
        <dbReference type="Pfam" id="PF00700"/>
    </source>
</evidence>
<feature type="domain" description="Flagellin N-terminal" evidence="4">
    <location>
        <begin position="4"/>
        <end position="141"/>
    </location>
</feature>
<keyword evidence="6" id="KW-0969">Cilium</keyword>
<reference evidence="6 7" key="1">
    <citation type="submission" date="2022-07" db="EMBL/GenBank/DDBJ databases">
        <authorList>
            <person name="Xamxidin M."/>
            <person name="Wu M."/>
        </authorList>
    </citation>
    <scope>NUCLEOTIDE SEQUENCE [LARGE SCALE GENOMIC DNA]</scope>
    <source>
        <strain evidence="6 7">NBRC 111650</strain>
    </source>
</reference>
<keyword evidence="2 3" id="KW-0975">Bacterial flagellum</keyword>
<dbReference type="RefSeq" id="WP_256765183.1">
    <property type="nucleotide sequence ID" value="NZ_JANIGO010000004.1"/>
</dbReference>
<feature type="domain" description="Flagellin C-terminal" evidence="5">
    <location>
        <begin position="202"/>
        <end position="286"/>
    </location>
</feature>
<comment type="similarity">
    <text evidence="1 3">Belongs to the bacterial flagellin family.</text>
</comment>
<evidence type="ECO:0000256" key="1">
    <source>
        <dbReference type="ARBA" id="ARBA00005709"/>
    </source>
</evidence>
<sequence length="287" mass="29768">MLGINTNVASLTAQKNLSMSGLGMETSIARLSSGLRVNNAKDDAAGLAIAERMNAQIKGYAVASRNASDGTSLLQVADGAMGKIADNLQRMRELAVQAKNGSLNPTDRTNLNREYVELANEVDRIVSGTTFNGNAVFNAANKSMAFQIGTGNAATDTLTVNLTDDATAGGNDLTTVLVNGNGTIQANLVGVDSVANATTAITRLDGAIDAITSVRAVVGAGQSRLEQVVAFADIQNTNLSAARGRIMDADFAKETANLTRSQILQQAGTAMLAQANQLPNNVLSLLK</sequence>
<name>A0ABT1WIR1_9BURK</name>
<dbReference type="Gene3D" id="6.10.10.10">
    <property type="entry name" value="Flagellar export chaperone, C-terminal domain"/>
    <property type="match status" value="1"/>
</dbReference>
<dbReference type="Pfam" id="PF00669">
    <property type="entry name" value="Flagellin_N"/>
    <property type="match status" value="1"/>
</dbReference>
<evidence type="ECO:0000259" key="4">
    <source>
        <dbReference type="Pfam" id="PF00669"/>
    </source>
</evidence>
<gene>
    <name evidence="6" type="ORF">NQT62_13180</name>
</gene>
<dbReference type="SUPFAM" id="SSF64518">
    <property type="entry name" value="Phase 1 flagellin"/>
    <property type="match status" value="1"/>
</dbReference>
<dbReference type="Gene3D" id="1.20.1330.10">
    <property type="entry name" value="f41 fragment of flagellin, N-terminal domain"/>
    <property type="match status" value="1"/>
</dbReference>
<dbReference type="PRINTS" id="PR00207">
    <property type="entry name" value="FLAGELLIN"/>
</dbReference>
<accession>A0ABT1WIR1</accession>
<proteinExistence type="inferred from homology"/>
<evidence type="ECO:0000256" key="3">
    <source>
        <dbReference type="RuleBase" id="RU362073"/>
    </source>
</evidence>
<dbReference type="InterPro" id="IPR042187">
    <property type="entry name" value="Flagellin_C_sub2"/>
</dbReference>
<evidence type="ECO:0000313" key="7">
    <source>
        <dbReference type="Proteomes" id="UP001204142"/>
    </source>
</evidence>
<dbReference type="PANTHER" id="PTHR42792">
    <property type="entry name" value="FLAGELLIN"/>
    <property type="match status" value="1"/>
</dbReference>
<dbReference type="Proteomes" id="UP001204142">
    <property type="component" value="Unassembled WGS sequence"/>
</dbReference>
<keyword evidence="7" id="KW-1185">Reference proteome</keyword>
<comment type="caution">
    <text evidence="6">The sequence shown here is derived from an EMBL/GenBank/DDBJ whole genome shotgun (WGS) entry which is preliminary data.</text>
</comment>